<dbReference type="EMBL" id="CM017691">
    <property type="protein sequence ID" value="TYH21490.1"/>
    <property type="molecule type" value="Genomic_DNA"/>
</dbReference>
<dbReference type="AlphaFoldDB" id="A0A5D2GV40"/>
<sequence length="54" mass="6325">MGSIVDTPYRRRGRHQNPKSRKEITLWPFLSLTSETENGLLTLQPRENQVSEAW</sequence>
<name>A0A5D2GV40_GOSDA</name>
<dbReference type="Proteomes" id="UP000323506">
    <property type="component" value="Chromosome A04"/>
</dbReference>
<organism evidence="2 3">
    <name type="scientific">Gossypium darwinii</name>
    <name type="common">Darwin's cotton</name>
    <name type="synonym">Gossypium barbadense var. darwinii</name>
    <dbReference type="NCBI Taxonomy" id="34276"/>
    <lineage>
        <taxon>Eukaryota</taxon>
        <taxon>Viridiplantae</taxon>
        <taxon>Streptophyta</taxon>
        <taxon>Embryophyta</taxon>
        <taxon>Tracheophyta</taxon>
        <taxon>Spermatophyta</taxon>
        <taxon>Magnoliopsida</taxon>
        <taxon>eudicotyledons</taxon>
        <taxon>Gunneridae</taxon>
        <taxon>Pentapetalae</taxon>
        <taxon>rosids</taxon>
        <taxon>malvids</taxon>
        <taxon>Malvales</taxon>
        <taxon>Malvaceae</taxon>
        <taxon>Malvoideae</taxon>
        <taxon>Gossypium</taxon>
    </lineage>
</organism>
<protein>
    <submittedName>
        <fullName evidence="2">Uncharacterized protein</fullName>
    </submittedName>
</protein>
<reference evidence="2 3" key="1">
    <citation type="submission" date="2019-06" db="EMBL/GenBank/DDBJ databases">
        <title>WGS assembly of Gossypium darwinii.</title>
        <authorList>
            <person name="Chen Z.J."/>
            <person name="Sreedasyam A."/>
            <person name="Ando A."/>
            <person name="Song Q."/>
            <person name="De L."/>
            <person name="Hulse-Kemp A."/>
            <person name="Ding M."/>
            <person name="Ye W."/>
            <person name="Kirkbride R."/>
            <person name="Jenkins J."/>
            <person name="Plott C."/>
            <person name="Lovell J."/>
            <person name="Lin Y.-M."/>
            <person name="Vaughn R."/>
            <person name="Liu B."/>
            <person name="Li W."/>
            <person name="Simpson S."/>
            <person name="Scheffler B."/>
            <person name="Saski C."/>
            <person name="Grover C."/>
            <person name="Hu G."/>
            <person name="Conover J."/>
            <person name="Carlson J."/>
            <person name="Shu S."/>
            <person name="Boston L."/>
            <person name="Williams M."/>
            <person name="Peterson D."/>
            <person name="Mcgee K."/>
            <person name="Jones D."/>
            <person name="Wendel J."/>
            <person name="Stelly D."/>
            <person name="Grimwood J."/>
            <person name="Schmutz J."/>
        </authorList>
    </citation>
    <scope>NUCLEOTIDE SEQUENCE [LARGE SCALE GENOMIC DNA]</scope>
    <source>
        <strain evidence="2">1808015.09</strain>
    </source>
</reference>
<gene>
    <name evidence="2" type="ORF">ES288_A04G048500v1</name>
</gene>
<accession>A0A5D2GV40</accession>
<feature type="region of interest" description="Disordered" evidence="1">
    <location>
        <begin position="1"/>
        <end position="20"/>
    </location>
</feature>
<evidence type="ECO:0000313" key="3">
    <source>
        <dbReference type="Proteomes" id="UP000323506"/>
    </source>
</evidence>
<evidence type="ECO:0000313" key="2">
    <source>
        <dbReference type="EMBL" id="TYH21490.1"/>
    </source>
</evidence>
<evidence type="ECO:0000256" key="1">
    <source>
        <dbReference type="SAM" id="MobiDB-lite"/>
    </source>
</evidence>
<keyword evidence="3" id="KW-1185">Reference proteome</keyword>
<proteinExistence type="predicted"/>
<feature type="compositionally biased region" description="Basic residues" evidence="1">
    <location>
        <begin position="10"/>
        <end position="19"/>
    </location>
</feature>